<feature type="domain" description="Methyltransferase type 11" evidence="1">
    <location>
        <begin position="44"/>
        <end position="138"/>
    </location>
</feature>
<evidence type="ECO:0000313" key="3">
    <source>
        <dbReference type="Proteomes" id="UP000000270"/>
    </source>
</evidence>
<dbReference type="GO" id="GO:0008757">
    <property type="term" value="F:S-adenosylmethionine-dependent methyltransferase activity"/>
    <property type="evidence" value="ECO:0007669"/>
    <property type="project" value="InterPro"/>
</dbReference>
<reference evidence="2 3" key="6">
    <citation type="journal article" date="2011" name="Appl. Environ. Microbiol.">
        <title>Involvement of the azorhizobial chromosome partition gene (parA) in the onset of bacteroid differentiation during Sesbania rostrata stem nodule development.</title>
        <authorList>
            <person name="Liu CT."/>
            <person name="Lee KB."/>
            <person name="Wang YS."/>
            <person name="Peng MH."/>
            <person name="Lee KT."/>
            <person name="Suzuki S."/>
            <person name="Suzuki T."/>
            <person name="Oyaizu H."/>
        </authorList>
    </citation>
    <scope>NUCLEOTIDE SEQUENCE [LARGE SCALE GENOMIC DNA]</scope>
    <source>
        <strain evidence="3">ATCC 43989 / DSM 5975 / JCM 20966 / LMG 6465 / NBRC 14845 / NCIMB 13405 / ORS 571</strain>
    </source>
</reference>
<name>A8HR88_AZOC5</name>
<evidence type="ECO:0000313" key="2">
    <source>
        <dbReference type="EMBL" id="BAF87141.1"/>
    </source>
</evidence>
<keyword evidence="2" id="KW-0808">Transferase</keyword>
<dbReference type="Gene3D" id="3.40.50.150">
    <property type="entry name" value="Vaccinia Virus protein VP39"/>
    <property type="match status" value="1"/>
</dbReference>
<evidence type="ECO:0000259" key="1">
    <source>
        <dbReference type="Pfam" id="PF08241"/>
    </source>
</evidence>
<keyword evidence="2" id="KW-0489">Methyltransferase</keyword>
<keyword evidence="3" id="KW-1185">Reference proteome</keyword>
<dbReference type="Proteomes" id="UP000000270">
    <property type="component" value="Chromosome"/>
</dbReference>
<gene>
    <name evidence="2" type="ordered locus">AZC_1143</name>
</gene>
<dbReference type="EMBL" id="AP009384">
    <property type="protein sequence ID" value="BAF87141.1"/>
    <property type="molecule type" value="Genomic_DNA"/>
</dbReference>
<dbReference type="SUPFAM" id="SSF53335">
    <property type="entry name" value="S-adenosyl-L-methionine-dependent methyltransferases"/>
    <property type="match status" value="1"/>
</dbReference>
<reference evidence="3" key="2">
    <citation type="submission" date="2007-04" db="EMBL/GenBank/DDBJ databases">
        <title>Complete genome sequence of the nitrogen-fixing bacterium Azorhizobium caulinodans ORS571.</title>
        <authorList>
            <person name="Lee K.B."/>
            <person name="Backer P.D."/>
            <person name="Aono T."/>
            <person name="Liu C.T."/>
            <person name="Suzuki S."/>
            <person name="Suzuki T."/>
            <person name="Kaneko T."/>
            <person name="Yamada M."/>
            <person name="Tabata S."/>
            <person name="Kupfer D.M."/>
            <person name="Najar F.Z."/>
            <person name="Wiley G.B."/>
            <person name="Roe B."/>
            <person name="Binnewies T."/>
            <person name="Ussery D."/>
            <person name="Vereecke D."/>
            <person name="Gevers D."/>
            <person name="Holsters M."/>
            <person name="Oyaizu H."/>
        </authorList>
    </citation>
    <scope>NUCLEOTIDE SEQUENCE [LARGE SCALE GENOMIC DNA]</scope>
    <source>
        <strain evidence="3">ATCC 43989 / DSM 5975 / JCM 20966 / LMG 6465 / NBRC 14845 / NCIMB 13405 / ORS 571</strain>
    </source>
</reference>
<accession>A8HR88</accession>
<dbReference type="RefSeq" id="WP_012169674.1">
    <property type="nucleotide sequence ID" value="NC_009937.1"/>
</dbReference>
<dbReference type="STRING" id="438753.AZC_1143"/>
<sequence length="228" mass="24664">MDWVTFWDGAHSIYVNDRHKMVHYQRITADIVSLIPDPSSRVMDYGCGEALGAPTLADNCAQLILADAAPTVRATLKDRLGGEPNISVLSPEETAELPPASLDLIIANSLLQYISKADLKALLAQWRGLLAPGGAVILADVIPPNVSAVQDAAALLTFGAREGFFFSALLGLARTAVSPYRKLRADLGLTTYEEGEMITLLRGAGYLPQRLPKNIGHNQRRMAFRAVL</sequence>
<dbReference type="KEGG" id="azc:AZC_1143"/>
<dbReference type="Pfam" id="PF08241">
    <property type="entry name" value="Methyltransf_11"/>
    <property type="match status" value="1"/>
</dbReference>
<reference evidence="2 3" key="3">
    <citation type="journal article" date="2008" name="BMC Genomics">
        <title>The genome of the versatile nitrogen fixer Azorhizobium caulinodans ORS571.</title>
        <authorList>
            <person name="Lee KB."/>
            <person name="Backer P.D."/>
            <person name="Aono T."/>
            <person name="Liu CT."/>
            <person name="Suzuki S."/>
            <person name="Suzuki T."/>
            <person name="Kaneko T."/>
            <person name="Yamada M."/>
            <person name="Tabata S."/>
            <person name="Kupfer D.M."/>
            <person name="Najar F.Z."/>
            <person name="Wiley G.B."/>
            <person name="Roe B."/>
            <person name="Binnewies T.T."/>
            <person name="Ussery D.W."/>
            <person name="D'Haeze W."/>
            <person name="Herder J.D."/>
            <person name="Gevers D."/>
            <person name="Vereecke D."/>
            <person name="Holsters M."/>
            <person name="Oyaizu H."/>
        </authorList>
    </citation>
    <scope>NUCLEOTIDE SEQUENCE [LARGE SCALE GENOMIC DNA]</scope>
    <source>
        <strain evidence="3">ATCC 43989 / DSM 5975 / JCM 20966 / LMG 6465 / NBRC 14845 / NCIMB 13405 / ORS 571</strain>
    </source>
</reference>
<dbReference type="InterPro" id="IPR013216">
    <property type="entry name" value="Methyltransf_11"/>
</dbReference>
<dbReference type="InterPro" id="IPR029063">
    <property type="entry name" value="SAM-dependent_MTases_sf"/>
</dbReference>
<dbReference type="PANTHER" id="PTHR43861">
    <property type="entry name" value="TRANS-ACONITATE 2-METHYLTRANSFERASE-RELATED"/>
    <property type="match status" value="1"/>
</dbReference>
<dbReference type="AlphaFoldDB" id="A8HR88"/>
<dbReference type="CDD" id="cd02440">
    <property type="entry name" value="AdoMet_MTases"/>
    <property type="match status" value="1"/>
</dbReference>
<protein>
    <submittedName>
        <fullName evidence="2">Putative methyltransferase</fullName>
    </submittedName>
</protein>
<reference evidence="2 3" key="4">
    <citation type="journal article" date="2009" name="Appl. Environ. Microbiol.">
        <title>Comparative genome-wide transcriptional profiling of Azorhizobium caulinodans ORS571 grown under free-living and symbiotic conditions.</title>
        <authorList>
            <person name="Tsukada S."/>
            <person name="Aono T."/>
            <person name="Akiba N."/>
            <person name="Lee KB."/>
            <person name="Liu CT."/>
            <person name="Toyazaki H."/>
            <person name="Oyaizu H."/>
        </authorList>
    </citation>
    <scope>NUCLEOTIDE SEQUENCE [LARGE SCALE GENOMIC DNA]</scope>
    <source>
        <strain evidence="3">ATCC 43989 / DSM 5975 / JCM 20966 / LMG 6465 / NBRC 14845 / NCIMB 13405 / ORS 571</strain>
    </source>
</reference>
<dbReference type="GO" id="GO:0032259">
    <property type="term" value="P:methylation"/>
    <property type="evidence" value="ECO:0007669"/>
    <property type="project" value="UniProtKB-KW"/>
</dbReference>
<reference evidence="2 3" key="1">
    <citation type="journal article" date="2007" name="Appl. Environ. Microbiol.">
        <title>Rhizobial factors required for stem nodule maturation and maintenance in Sesbania rostrata-Azorhizobium caulinodans ORS571 symbiosis.</title>
        <authorList>
            <person name="Suzuki S."/>
            <person name="Aono T."/>
            <person name="Lee KB."/>
            <person name="Suzuki T."/>
            <person name="Liu CT."/>
            <person name="Miwa H."/>
            <person name="Wakao S."/>
            <person name="Iki T."/>
            <person name="Oyaizu H."/>
        </authorList>
    </citation>
    <scope>NUCLEOTIDE SEQUENCE [LARGE SCALE GENOMIC DNA]</scope>
    <source>
        <strain evidence="3">ATCC 43989 / DSM 5975 / JCM 20966 / LMG 6465 / NBRC 14845 / NCIMB 13405 / ORS 571</strain>
    </source>
</reference>
<proteinExistence type="predicted"/>
<organism evidence="2 3">
    <name type="scientific">Azorhizobium caulinodans (strain ATCC 43989 / DSM 5975 / JCM 20966 / LMG 6465 / NBRC 14845 / NCIMB 13405 / ORS 571)</name>
    <dbReference type="NCBI Taxonomy" id="438753"/>
    <lineage>
        <taxon>Bacteria</taxon>
        <taxon>Pseudomonadati</taxon>
        <taxon>Pseudomonadota</taxon>
        <taxon>Alphaproteobacteria</taxon>
        <taxon>Hyphomicrobiales</taxon>
        <taxon>Xanthobacteraceae</taxon>
        <taxon>Azorhizobium</taxon>
    </lineage>
</organism>
<dbReference type="HOGENOM" id="CLU_1208797_0_0_5"/>
<reference evidence="2 3" key="5">
    <citation type="journal article" date="2010" name="Appl. Environ. Microbiol.">
        <title>phrR-like gene praR of Azorhizobium caulinodans ORS571 is essential for symbiosis with Sesbania rostrata and is involved in expression of reb genes.</title>
        <authorList>
            <person name="Akiba N."/>
            <person name="Aono T."/>
            <person name="Toyazaki H."/>
            <person name="Sato S."/>
            <person name="Oyaizu H."/>
        </authorList>
    </citation>
    <scope>NUCLEOTIDE SEQUENCE [LARGE SCALE GENOMIC DNA]</scope>
    <source>
        <strain evidence="3">ATCC 43989 / DSM 5975 / JCM 20966 / LMG 6465 / NBRC 14845 / NCIMB 13405 / ORS 571</strain>
    </source>
</reference>
<dbReference type="eggNOG" id="COG4106">
    <property type="taxonomic scope" value="Bacteria"/>
</dbReference>